<gene>
    <name evidence="4" type="ORF">LTR36_006079</name>
</gene>
<dbReference type="PROSITE" id="PS50297">
    <property type="entry name" value="ANK_REP_REGION"/>
    <property type="match status" value="1"/>
</dbReference>
<evidence type="ECO:0000256" key="3">
    <source>
        <dbReference type="PROSITE-ProRule" id="PRU00023"/>
    </source>
</evidence>
<dbReference type="Proteomes" id="UP001324427">
    <property type="component" value="Unassembled WGS sequence"/>
</dbReference>
<dbReference type="SUPFAM" id="SSF48403">
    <property type="entry name" value="Ankyrin repeat"/>
    <property type="match status" value="1"/>
</dbReference>
<proteinExistence type="predicted"/>
<feature type="repeat" description="ANK" evidence="3">
    <location>
        <begin position="71"/>
        <end position="103"/>
    </location>
</feature>
<dbReference type="SMART" id="SM00248">
    <property type="entry name" value="ANK"/>
    <property type="match status" value="2"/>
</dbReference>
<dbReference type="InterPro" id="IPR036770">
    <property type="entry name" value="Ankyrin_rpt-contain_sf"/>
</dbReference>
<keyword evidence="1" id="KW-0677">Repeat</keyword>
<organism evidence="4 5">
    <name type="scientific">Oleoguttula mirabilis</name>
    <dbReference type="NCBI Taxonomy" id="1507867"/>
    <lineage>
        <taxon>Eukaryota</taxon>
        <taxon>Fungi</taxon>
        <taxon>Dikarya</taxon>
        <taxon>Ascomycota</taxon>
        <taxon>Pezizomycotina</taxon>
        <taxon>Dothideomycetes</taxon>
        <taxon>Dothideomycetidae</taxon>
        <taxon>Mycosphaerellales</taxon>
        <taxon>Teratosphaeriaceae</taxon>
        <taxon>Oleoguttula</taxon>
    </lineage>
</organism>
<dbReference type="AlphaFoldDB" id="A0AAV9JCL9"/>
<dbReference type="Pfam" id="PF00023">
    <property type="entry name" value="Ank"/>
    <property type="match status" value="1"/>
</dbReference>
<comment type="caution">
    <text evidence="4">The sequence shown here is derived from an EMBL/GenBank/DDBJ whole genome shotgun (WGS) entry which is preliminary data.</text>
</comment>
<dbReference type="Gene3D" id="1.25.40.20">
    <property type="entry name" value="Ankyrin repeat-containing domain"/>
    <property type="match status" value="1"/>
</dbReference>
<accession>A0AAV9JCL9</accession>
<dbReference type="PANTHER" id="PTHR24189:SF50">
    <property type="entry name" value="ANKYRIN REPEAT AND SOCS BOX PROTEIN 2"/>
    <property type="match status" value="1"/>
</dbReference>
<dbReference type="EMBL" id="JAVFHQ010000037">
    <property type="protein sequence ID" value="KAK4542890.1"/>
    <property type="molecule type" value="Genomic_DNA"/>
</dbReference>
<dbReference type="InterPro" id="IPR050745">
    <property type="entry name" value="Multifunctional_regulatory"/>
</dbReference>
<protein>
    <recommendedName>
        <fullName evidence="6">Ankyrin repeat domain-containing protein</fullName>
    </recommendedName>
</protein>
<dbReference type="InterPro" id="IPR002110">
    <property type="entry name" value="Ankyrin_rpt"/>
</dbReference>
<sequence>MRTIQTQALDALARRSLHHDPEELRWLLDHGAKLDKDAIMITTNTFAGSPASVSPAVVALLIQHEGIGAFAGTRLLQQAARYGQVDVVKMLLDAGADPNEEVPAPAHDWREGSTLALTGAILGRHPEVVWLLLVHGASVDRVAGDGGRGAVDLARRVGGRAVVRLLEEHTGKKSKM</sequence>
<keyword evidence="5" id="KW-1185">Reference proteome</keyword>
<evidence type="ECO:0008006" key="6">
    <source>
        <dbReference type="Google" id="ProtNLM"/>
    </source>
</evidence>
<dbReference type="PANTHER" id="PTHR24189">
    <property type="entry name" value="MYOTROPHIN"/>
    <property type="match status" value="1"/>
</dbReference>
<evidence type="ECO:0000313" key="5">
    <source>
        <dbReference type="Proteomes" id="UP001324427"/>
    </source>
</evidence>
<evidence type="ECO:0000313" key="4">
    <source>
        <dbReference type="EMBL" id="KAK4542890.1"/>
    </source>
</evidence>
<keyword evidence="2 3" id="KW-0040">ANK repeat</keyword>
<name>A0AAV9JCL9_9PEZI</name>
<evidence type="ECO:0000256" key="2">
    <source>
        <dbReference type="ARBA" id="ARBA00023043"/>
    </source>
</evidence>
<dbReference type="PROSITE" id="PS50088">
    <property type="entry name" value="ANK_REPEAT"/>
    <property type="match status" value="1"/>
</dbReference>
<evidence type="ECO:0000256" key="1">
    <source>
        <dbReference type="ARBA" id="ARBA00022737"/>
    </source>
</evidence>
<reference evidence="4 5" key="1">
    <citation type="submission" date="2021-11" db="EMBL/GenBank/DDBJ databases">
        <title>Black yeast isolated from Biological Soil Crust.</title>
        <authorList>
            <person name="Kurbessoian T."/>
        </authorList>
    </citation>
    <scope>NUCLEOTIDE SEQUENCE [LARGE SCALE GENOMIC DNA]</scope>
    <source>
        <strain evidence="4 5">CCFEE 5522</strain>
    </source>
</reference>